<dbReference type="GO" id="GO:0003700">
    <property type="term" value="F:DNA-binding transcription factor activity"/>
    <property type="evidence" value="ECO:0007669"/>
    <property type="project" value="InterPro"/>
</dbReference>
<reference evidence="6 7" key="1">
    <citation type="submission" date="2018-06" db="EMBL/GenBank/DDBJ databases">
        <authorList>
            <consortium name="Pathogen Informatics"/>
            <person name="Doyle S."/>
        </authorList>
    </citation>
    <scope>NUCLEOTIDE SEQUENCE [LARGE SCALE GENOMIC DNA]</scope>
    <source>
        <strain evidence="6 7">NCTC13337</strain>
    </source>
</reference>
<keyword evidence="2" id="KW-0238">DNA-binding</keyword>
<keyword evidence="7" id="KW-1185">Reference proteome</keyword>
<protein>
    <submittedName>
        <fullName evidence="6">Als operon repressor</fullName>
    </submittedName>
</protein>
<proteinExistence type="predicted"/>
<keyword evidence="1" id="KW-0805">Transcription regulation</keyword>
<dbReference type="EMBL" id="UHIC01000001">
    <property type="protein sequence ID" value="SUO97594.1"/>
    <property type="molecule type" value="Genomic_DNA"/>
</dbReference>
<dbReference type="GO" id="GO:0003677">
    <property type="term" value="F:DNA binding"/>
    <property type="evidence" value="ECO:0007669"/>
    <property type="project" value="UniProtKB-KW"/>
</dbReference>
<organism evidence="6 7">
    <name type="scientific">Suttonella ornithocola</name>
    <dbReference type="NCBI Taxonomy" id="279832"/>
    <lineage>
        <taxon>Bacteria</taxon>
        <taxon>Pseudomonadati</taxon>
        <taxon>Pseudomonadota</taxon>
        <taxon>Gammaproteobacteria</taxon>
        <taxon>Cardiobacteriales</taxon>
        <taxon>Cardiobacteriaceae</taxon>
        <taxon>Suttonella</taxon>
    </lineage>
</organism>
<dbReference type="Pfam" id="PF01380">
    <property type="entry name" value="SIS"/>
    <property type="match status" value="1"/>
</dbReference>
<feature type="domain" description="SIS" evidence="5">
    <location>
        <begin position="114"/>
        <end position="254"/>
    </location>
</feature>
<name>A0A380MZE5_9GAMM</name>
<dbReference type="AlphaFoldDB" id="A0A380MZE5"/>
<dbReference type="SUPFAM" id="SSF53697">
    <property type="entry name" value="SIS domain"/>
    <property type="match status" value="1"/>
</dbReference>
<keyword evidence="3" id="KW-0804">Transcription</keyword>
<dbReference type="InterPro" id="IPR047640">
    <property type="entry name" value="RpiR-like"/>
</dbReference>
<dbReference type="Gene3D" id="3.40.50.10490">
    <property type="entry name" value="Glucose-6-phosphate isomerase like protein, domain 1"/>
    <property type="match status" value="1"/>
</dbReference>
<dbReference type="Gene3D" id="1.10.10.10">
    <property type="entry name" value="Winged helix-like DNA-binding domain superfamily/Winged helix DNA-binding domain"/>
    <property type="match status" value="1"/>
</dbReference>
<evidence type="ECO:0000313" key="6">
    <source>
        <dbReference type="EMBL" id="SUO97594.1"/>
    </source>
</evidence>
<dbReference type="PANTHER" id="PTHR30514">
    <property type="entry name" value="GLUCOKINASE"/>
    <property type="match status" value="1"/>
</dbReference>
<dbReference type="Pfam" id="PF01418">
    <property type="entry name" value="HTH_6"/>
    <property type="match status" value="1"/>
</dbReference>
<evidence type="ECO:0000259" key="4">
    <source>
        <dbReference type="PROSITE" id="PS51071"/>
    </source>
</evidence>
<evidence type="ECO:0000313" key="7">
    <source>
        <dbReference type="Proteomes" id="UP000254601"/>
    </source>
</evidence>
<dbReference type="CDD" id="cd05013">
    <property type="entry name" value="SIS_RpiR"/>
    <property type="match status" value="1"/>
</dbReference>
<dbReference type="InterPro" id="IPR009057">
    <property type="entry name" value="Homeodomain-like_sf"/>
</dbReference>
<dbReference type="InterPro" id="IPR000281">
    <property type="entry name" value="HTH_RpiR"/>
</dbReference>
<dbReference type="PROSITE" id="PS51071">
    <property type="entry name" value="HTH_RPIR"/>
    <property type="match status" value="1"/>
</dbReference>
<dbReference type="PROSITE" id="PS51464">
    <property type="entry name" value="SIS"/>
    <property type="match status" value="1"/>
</dbReference>
<dbReference type="PANTHER" id="PTHR30514:SF21">
    <property type="entry name" value="RPIR-FAMILY TRANSCRIPTIONAL REGULATOR"/>
    <property type="match status" value="1"/>
</dbReference>
<dbReference type="GO" id="GO:1901135">
    <property type="term" value="P:carbohydrate derivative metabolic process"/>
    <property type="evidence" value="ECO:0007669"/>
    <property type="project" value="InterPro"/>
</dbReference>
<evidence type="ECO:0000256" key="2">
    <source>
        <dbReference type="ARBA" id="ARBA00023125"/>
    </source>
</evidence>
<dbReference type="InterPro" id="IPR001347">
    <property type="entry name" value="SIS_dom"/>
</dbReference>
<evidence type="ECO:0000256" key="1">
    <source>
        <dbReference type="ARBA" id="ARBA00023015"/>
    </source>
</evidence>
<evidence type="ECO:0000256" key="3">
    <source>
        <dbReference type="ARBA" id="ARBA00023163"/>
    </source>
</evidence>
<gene>
    <name evidence="6" type="primary">rpiR</name>
    <name evidence="6" type="ORF">NCTC13337_02515</name>
</gene>
<accession>A0A380MZE5</accession>
<evidence type="ECO:0000259" key="5">
    <source>
        <dbReference type="PROSITE" id="PS51464"/>
    </source>
</evidence>
<dbReference type="InterPro" id="IPR046348">
    <property type="entry name" value="SIS_dom_sf"/>
</dbReference>
<dbReference type="RefSeq" id="WP_072576085.1">
    <property type="nucleotide sequence ID" value="NZ_LWHB01000049.1"/>
</dbReference>
<dbReference type="InterPro" id="IPR036388">
    <property type="entry name" value="WH-like_DNA-bd_sf"/>
</dbReference>
<dbReference type="GO" id="GO:0097367">
    <property type="term" value="F:carbohydrate derivative binding"/>
    <property type="evidence" value="ECO:0007669"/>
    <property type="project" value="InterPro"/>
</dbReference>
<dbReference type="InterPro" id="IPR035472">
    <property type="entry name" value="RpiR-like_SIS"/>
</dbReference>
<sequence>MSQSYEKSIIPLIEAKLDSFTKAENIIAQYFIRDCTPNDDLSAKVIANKLNVSEASLTRFAQKCGFKGYRSFAYAYQPPTSPDSEPHIQPILASYQELLNKTYSIVNMSQIHRLAQMITAGKKISIIGKGSSGMVAREMHFRYKRIGIFCEAIVDDDHIRISGALANEDSLMIGISISGQTPIIIDTLKAAKENGAQILLFTANNDKSFSQYCDEVQLIAKKNQLEHGRLISPQFPVLVVLDMLYADIIRKNPMYYDRIWQKTYNAIKG</sequence>
<dbReference type="OrthoDB" id="370421at2"/>
<dbReference type="SUPFAM" id="SSF46689">
    <property type="entry name" value="Homeodomain-like"/>
    <property type="match status" value="1"/>
</dbReference>
<feature type="domain" description="HTH rpiR-type" evidence="4">
    <location>
        <begin position="7"/>
        <end position="83"/>
    </location>
</feature>
<dbReference type="Proteomes" id="UP000254601">
    <property type="component" value="Unassembled WGS sequence"/>
</dbReference>